<dbReference type="RefSeq" id="YP_009532866.1">
    <property type="nucleotide sequence ID" value="NC_039768.1"/>
</dbReference>
<name>A0A386JNH7_GLYSO</name>
<sequence length="114" mass="13037">MLNPCRLNRSRMCLLLQETLDSQREGSHPFSPFLNESSSQLRAGGGYPNINIKLSILIFLNISRFFPSFLFSYLTGNAFTLNTNPISMKKPTPDPDVNRRFLGESFFSFFVDFT</sequence>
<keyword evidence="1" id="KW-0496">Mitochondrion</keyword>
<accession>A0A386JNH7</accession>
<gene>
    <name evidence="1" type="primary">orf114</name>
</gene>
<protein>
    <submittedName>
        <fullName evidence="1">Uncharacterized protein</fullName>
    </submittedName>
</protein>
<evidence type="ECO:0000313" key="1">
    <source>
        <dbReference type="EMBL" id="AYD73014.1"/>
    </source>
</evidence>
<reference evidence="1" key="1">
    <citation type="journal article" date="2018" name="Mitochondrial DNA Part B Resour">
        <title>The first complete mitochondrial genome of wild soybean (Glycine soja).</title>
        <authorList>
            <person name="Asaf S."/>
            <person name="Khan A.L."/>
            <person name="Al-Harrasi A."/>
            <person name="Kim T.H."/>
            <person name="Lee I.-J."/>
        </authorList>
    </citation>
    <scope>NUCLEOTIDE SEQUENCE</scope>
</reference>
<dbReference type="GeneID" id="38334498"/>
<organism evidence="1">
    <name type="scientific">Glycine soja</name>
    <name type="common">Wild soybean</name>
    <dbReference type="NCBI Taxonomy" id="3848"/>
    <lineage>
        <taxon>Eukaryota</taxon>
        <taxon>Viridiplantae</taxon>
        <taxon>Streptophyta</taxon>
        <taxon>Embryophyta</taxon>
        <taxon>Tracheophyta</taxon>
        <taxon>Spermatophyta</taxon>
        <taxon>Magnoliopsida</taxon>
        <taxon>eudicotyledons</taxon>
        <taxon>Gunneridae</taxon>
        <taxon>Pentapetalae</taxon>
        <taxon>rosids</taxon>
        <taxon>fabids</taxon>
        <taxon>Fabales</taxon>
        <taxon>Fabaceae</taxon>
        <taxon>Papilionoideae</taxon>
        <taxon>50 kb inversion clade</taxon>
        <taxon>NPAAA clade</taxon>
        <taxon>indigoferoid/millettioid clade</taxon>
        <taxon>Phaseoleae</taxon>
        <taxon>Glycine</taxon>
        <taxon>Glycine subgen. Soja</taxon>
    </lineage>
</organism>
<proteinExistence type="predicted"/>
<dbReference type="AlphaFoldDB" id="A0A386JNH7"/>
<geneLocation type="mitochondrion" evidence="1"/>
<dbReference type="Gramene" id="GeneID_38334498_t1">
    <property type="protein sequence ID" value="YP_009532866.1"/>
    <property type="gene ID" value="GeneID_38334498"/>
</dbReference>
<dbReference type="KEGG" id="gsj:38334498"/>
<dbReference type="EMBL" id="MF955859">
    <property type="protein sequence ID" value="AYD73014.1"/>
    <property type="molecule type" value="Genomic_DNA"/>
</dbReference>